<evidence type="ECO:0000256" key="1">
    <source>
        <dbReference type="SAM" id="MobiDB-lite"/>
    </source>
</evidence>
<dbReference type="InterPro" id="IPR029021">
    <property type="entry name" value="Prot-tyrosine_phosphatase-like"/>
</dbReference>
<dbReference type="Pfam" id="PF00782">
    <property type="entry name" value="DSPc"/>
    <property type="match status" value="1"/>
</dbReference>
<feature type="compositionally biased region" description="Low complexity" evidence="1">
    <location>
        <begin position="40"/>
        <end position="59"/>
    </location>
</feature>
<protein>
    <recommendedName>
        <fullName evidence="2">Tyrosine specific protein phosphatases domain-containing protein</fullName>
    </recommendedName>
</protein>
<dbReference type="CDD" id="cd14498">
    <property type="entry name" value="DSP"/>
    <property type="match status" value="1"/>
</dbReference>
<name>A0A6V7NIE7_ANACO</name>
<dbReference type="InterPro" id="IPR000387">
    <property type="entry name" value="Tyr_Pase_dom"/>
</dbReference>
<dbReference type="InterPro" id="IPR000340">
    <property type="entry name" value="Dual-sp_phosphatase_cat-dom"/>
</dbReference>
<dbReference type="AlphaFoldDB" id="A0A6V7NIE7"/>
<reference evidence="3" key="1">
    <citation type="submission" date="2020-07" db="EMBL/GenBank/DDBJ databases">
        <authorList>
            <person name="Lin J."/>
        </authorList>
    </citation>
    <scope>NUCLEOTIDE SEQUENCE</scope>
</reference>
<feature type="compositionally biased region" description="Basic residues" evidence="1">
    <location>
        <begin position="11"/>
        <end position="27"/>
    </location>
</feature>
<dbReference type="SUPFAM" id="SSF52799">
    <property type="entry name" value="(Phosphotyrosine protein) phosphatases II"/>
    <property type="match status" value="1"/>
</dbReference>
<dbReference type="PANTHER" id="PTHR46381">
    <property type="entry name" value="MKPA PROTEIN"/>
    <property type="match status" value="1"/>
</dbReference>
<dbReference type="InterPro" id="IPR016130">
    <property type="entry name" value="Tyr_Pase_AS"/>
</dbReference>
<accession>A0A6V7NIE7</accession>
<gene>
    <name evidence="3" type="ORF">CB5_LOCUS1518</name>
</gene>
<evidence type="ECO:0000259" key="2">
    <source>
        <dbReference type="PROSITE" id="PS50056"/>
    </source>
</evidence>
<proteinExistence type="predicted"/>
<dbReference type="Gene3D" id="3.90.190.10">
    <property type="entry name" value="Protein tyrosine phosphatase superfamily"/>
    <property type="match status" value="1"/>
</dbReference>
<evidence type="ECO:0000313" key="3">
    <source>
        <dbReference type="EMBL" id="CAD1818307.1"/>
    </source>
</evidence>
<feature type="region of interest" description="Disordered" evidence="1">
    <location>
        <begin position="1"/>
        <end position="60"/>
    </location>
</feature>
<organism evidence="3">
    <name type="scientific">Ananas comosus var. bracteatus</name>
    <name type="common">red pineapple</name>
    <dbReference type="NCBI Taxonomy" id="296719"/>
    <lineage>
        <taxon>Eukaryota</taxon>
        <taxon>Viridiplantae</taxon>
        <taxon>Streptophyta</taxon>
        <taxon>Embryophyta</taxon>
        <taxon>Tracheophyta</taxon>
        <taxon>Spermatophyta</taxon>
        <taxon>Magnoliopsida</taxon>
        <taxon>Liliopsida</taxon>
        <taxon>Poales</taxon>
        <taxon>Bromeliaceae</taxon>
        <taxon>Bromelioideae</taxon>
        <taxon>Ananas</taxon>
    </lineage>
</organism>
<dbReference type="EMBL" id="LR862139">
    <property type="protein sequence ID" value="CAD1818307.1"/>
    <property type="molecule type" value="Genomic_DNA"/>
</dbReference>
<dbReference type="PROSITE" id="PS50056">
    <property type="entry name" value="TYR_PHOSPHATASE_2"/>
    <property type="match status" value="1"/>
</dbReference>
<feature type="domain" description="Tyrosine specific protein phosphatases" evidence="2">
    <location>
        <begin position="49"/>
        <end position="106"/>
    </location>
</feature>
<feature type="compositionally biased region" description="Basic and acidic residues" evidence="1">
    <location>
        <begin position="28"/>
        <end position="39"/>
    </location>
</feature>
<dbReference type="GO" id="GO:0016787">
    <property type="term" value="F:hydrolase activity"/>
    <property type="evidence" value="ECO:0007669"/>
    <property type="project" value="UniProtKB-ARBA"/>
</dbReference>
<sequence length="161" mass="17073">MQESATTRRPWCGRRRSSARSGRRRSDRNHVGPDGRDDAPLSSMTPSTSSRTPAVAAVEGEGEGGGCSLVHCVCGALRSAAIVVVYLMWRHTIPFDAALRSVKAARAAADPNLSFATQMLRRQPRADAAANSSGPARRVLRLAPHSPCAPLHLDITPAAAP</sequence>
<dbReference type="PANTHER" id="PTHR46381:SF2">
    <property type="entry name" value="MAP KINASE PHOSPHATASE"/>
    <property type="match status" value="1"/>
</dbReference>
<dbReference type="PROSITE" id="PS00383">
    <property type="entry name" value="TYR_PHOSPHATASE_1"/>
    <property type="match status" value="1"/>
</dbReference>